<sequence>MTTDTERAFIDLISDDRKFIENLFIVENKARERIPFKYNAIQNAAYDSATNFDITVKPSQVGFSTEIIARRQKSALTVPGTNVVLIAYEDFITERLLSKVTFNYNHLRSLGIPGFPEIHHDSTYEKTFIFKDPDTGEETKSSIYIASARSFVAGRAETIHHLICDEFAFWPTIATERILAPAMARIPPGGTCDILSTPNGEDNDFCGMFRLAKEGNSVFKPHFYPWFMHEEYTFGVNDIRAGYIKDGDKPIFDLTEDEARLVMNFSLTYDQVRWRRFTIFQNESLRRNGNTRTLFAQEFPEDDVSCFLSTGDMYYDVELVDLHAKNCYPAPSHREGLHIWYEPEDGKQYMVCIDPGQAKITKTAIGVITIEHDEYGNSYPKWCARDAGWYLPDLGMDKAESIAKYYNNAEISWEANSQGLAYAPLAQRYKNVYYRQDVVSGRTTTVPGWLTTGGRTGTKDYMFHQIHKSLRTAVIHDIELVAEMRNIRVSGDKVISVGADDIHDCYAIGLVCRDPFPIRRGFGGSSGFKWR</sequence>
<proteinExistence type="predicted"/>
<accession>A0A0F9TQS8</accession>
<dbReference type="Gene3D" id="3.40.50.300">
    <property type="entry name" value="P-loop containing nucleotide triphosphate hydrolases"/>
    <property type="match status" value="1"/>
</dbReference>
<protein>
    <recommendedName>
        <fullName evidence="2">Terminase large subunit gp17-like C-terminal domain-containing protein</fullName>
    </recommendedName>
</protein>
<dbReference type="EMBL" id="LAZR01000211">
    <property type="protein sequence ID" value="KKN81709.1"/>
    <property type="molecule type" value="Genomic_DNA"/>
</dbReference>
<reference evidence="1" key="1">
    <citation type="journal article" date="2015" name="Nature">
        <title>Complex archaea that bridge the gap between prokaryotes and eukaryotes.</title>
        <authorList>
            <person name="Spang A."/>
            <person name="Saw J.H."/>
            <person name="Jorgensen S.L."/>
            <person name="Zaremba-Niedzwiedzka K."/>
            <person name="Martijn J."/>
            <person name="Lind A.E."/>
            <person name="van Eijk R."/>
            <person name="Schleper C."/>
            <person name="Guy L."/>
            <person name="Ettema T.J."/>
        </authorList>
    </citation>
    <scope>NUCLEOTIDE SEQUENCE</scope>
</reference>
<organism evidence="1">
    <name type="scientific">marine sediment metagenome</name>
    <dbReference type="NCBI Taxonomy" id="412755"/>
    <lineage>
        <taxon>unclassified sequences</taxon>
        <taxon>metagenomes</taxon>
        <taxon>ecological metagenomes</taxon>
    </lineage>
</organism>
<comment type="caution">
    <text evidence="1">The sequence shown here is derived from an EMBL/GenBank/DDBJ whole genome shotgun (WGS) entry which is preliminary data.</text>
</comment>
<dbReference type="AlphaFoldDB" id="A0A0F9TQS8"/>
<dbReference type="InterPro" id="IPR027417">
    <property type="entry name" value="P-loop_NTPase"/>
</dbReference>
<evidence type="ECO:0008006" key="2">
    <source>
        <dbReference type="Google" id="ProtNLM"/>
    </source>
</evidence>
<name>A0A0F9TQS8_9ZZZZ</name>
<dbReference type="Gene3D" id="3.30.420.240">
    <property type="match status" value="1"/>
</dbReference>
<gene>
    <name evidence="1" type="ORF">LCGC14_0316210</name>
</gene>
<evidence type="ECO:0000313" key="1">
    <source>
        <dbReference type="EMBL" id="KKN81709.1"/>
    </source>
</evidence>